<dbReference type="InterPro" id="IPR006054">
    <property type="entry name" value="DnaQ"/>
</dbReference>
<dbReference type="SUPFAM" id="SSF82771">
    <property type="entry name" value="GIY-YIG endonuclease"/>
    <property type="match status" value="1"/>
</dbReference>
<dbReference type="CDD" id="cd06127">
    <property type="entry name" value="DEDDh"/>
    <property type="match status" value="1"/>
</dbReference>
<dbReference type="GO" id="GO:0004527">
    <property type="term" value="F:exonuclease activity"/>
    <property type="evidence" value="ECO:0007669"/>
    <property type="project" value="UniProtKB-KW"/>
</dbReference>
<gene>
    <name evidence="2" type="ORF">U0035_09825</name>
</gene>
<dbReference type="InterPro" id="IPR012337">
    <property type="entry name" value="RNaseH-like_sf"/>
</dbReference>
<dbReference type="PANTHER" id="PTHR30231:SF37">
    <property type="entry name" value="EXODEOXYRIBONUCLEASE 10"/>
    <property type="match status" value="1"/>
</dbReference>
<dbReference type="CDD" id="cd10434">
    <property type="entry name" value="GIY-YIG_UvrC_Cho"/>
    <property type="match status" value="1"/>
</dbReference>
<dbReference type="Gene3D" id="3.40.1440.10">
    <property type="entry name" value="GIY-YIG endonuclease"/>
    <property type="match status" value="1"/>
</dbReference>
<evidence type="ECO:0000313" key="3">
    <source>
        <dbReference type="Proteomes" id="UP001325680"/>
    </source>
</evidence>
<dbReference type="InterPro" id="IPR047296">
    <property type="entry name" value="GIY-YIG_UvrC_Cho"/>
</dbReference>
<name>A0ABZ0WC97_9BACT</name>
<dbReference type="RefSeq" id="WP_114792136.1">
    <property type="nucleotide sequence ID" value="NZ_CP139960.1"/>
</dbReference>
<dbReference type="PROSITE" id="PS50164">
    <property type="entry name" value="GIY_YIG"/>
    <property type="match status" value="1"/>
</dbReference>
<protein>
    <submittedName>
        <fullName evidence="2">Exonuclease domain-containing protein</fullName>
    </submittedName>
</protein>
<keyword evidence="2" id="KW-0269">Exonuclease</keyword>
<dbReference type="SUPFAM" id="SSF53098">
    <property type="entry name" value="Ribonuclease H-like"/>
    <property type="match status" value="1"/>
</dbReference>
<dbReference type="Proteomes" id="UP001325680">
    <property type="component" value="Chromosome"/>
</dbReference>
<evidence type="ECO:0000259" key="1">
    <source>
        <dbReference type="PROSITE" id="PS50164"/>
    </source>
</evidence>
<keyword evidence="2" id="KW-0378">Hydrolase</keyword>
<accession>A0ABZ0WC97</accession>
<sequence>MYAIVDIETTGGYADANGITEICIVIFDGIEVVERYETLINPVHRIPPYIEALTGISNAMVAGAPVFEEVAERIYELLNGKVFVAHSVNFDYSFVRNQLQVCGYAYDANKLCTVRMSRKILPGYQSYSLGKLCNALGITHVNHHRAGGDTDATVALFRMLLEHDTEGHIIKSLKRTSKEHVLPPNVPKTDFENLPYTAGVYYFHDEKGKVVYVGKAKNIRYRVSSHFSNNATSRQKQNFMREVYRISFEECGTELMAAVKESSEIKRLWPRFNAAQKKREDMYGIIRYYDQNGYIRLAIDKVNSRYEVISSYHHLENAGAALRQLVQDFNLCPHLCFISKNLYDEAKHAVLCKGACEKRETVVDYNCRVESAIDKLKGLPSFVIIDEGITRDQNSCILVWQGKFYGMGFIPNDTVVEEPERLKDLVTPYKENSIITNMLFSYAKRYPAKVKTFNSVI</sequence>
<evidence type="ECO:0000313" key="2">
    <source>
        <dbReference type="EMBL" id="WQD40444.1"/>
    </source>
</evidence>
<keyword evidence="3" id="KW-1185">Reference proteome</keyword>
<dbReference type="InterPro" id="IPR036397">
    <property type="entry name" value="RNaseH_sf"/>
</dbReference>
<dbReference type="EMBL" id="CP139960">
    <property type="protein sequence ID" value="WQD40444.1"/>
    <property type="molecule type" value="Genomic_DNA"/>
</dbReference>
<dbReference type="SMART" id="SM00465">
    <property type="entry name" value="GIYc"/>
    <property type="match status" value="1"/>
</dbReference>
<dbReference type="Pfam" id="PF01541">
    <property type="entry name" value="GIY-YIG"/>
    <property type="match status" value="1"/>
</dbReference>
<dbReference type="Pfam" id="PF00929">
    <property type="entry name" value="RNase_T"/>
    <property type="match status" value="1"/>
</dbReference>
<dbReference type="InterPro" id="IPR035901">
    <property type="entry name" value="GIY-YIG_endonuc_sf"/>
</dbReference>
<dbReference type="Gene3D" id="3.30.420.10">
    <property type="entry name" value="Ribonuclease H-like superfamily/Ribonuclease H"/>
    <property type="match status" value="1"/>
</dbReference>
<proteinExistence type="predicted"/>
<reference evidence="2 3" key="1">
    <citation type="submission" date="2023-12" db="EMBL/GenBank/DDBJ databases">
        <title>Genome sequencing and assembly of bacterial species from a model synthetic community.</title>
        <authorList>
            <person name="Hogle S.L."/>
        </authorList>
    </citation>
    <scope>NUCLEOTIDE SEQUENCE [LARGE SCALE GENOMIC DNA]</scope>
    <source>
        <strain evidence="2 3">HAMBI_3031</strain>
    </source>
</reference>
<keyword evidence="2" id="KW-0540">Nuclease</keyword>
<organism evidence="2 3">
    <name type="scientific">Niabella yanshanensis</name>
    <dbReference type="NCBI Taxonomy" id="577386"/>
    <lineage>
        <taxon>Bacteria</taxon>
        <taxon>Pseudomonadati</taxon>
        <taxon>Bacteroidota</taxon>
        <taxon>Chitinophagia</taxon>
        <taxon>Chitinophagales</taxon>
        <taxon>Chitinophagaceae</taxon>
        <taxon>Niabella</taxon>
    </lineage>
</organism>
<dbReference type="SMART" id="SM00479">
    <property type="entry name" value="EXOIII"/>
    <property type="match status" value="1"/>
</dbReference>
<dbReference type="PANTHER" id="PTHR30231">
    <property type="entry name" value="DNA POLYMERASE III SUBUNIT EPSILON"/>
    <property type="match status" value="1"/>
</dbReference>
<dbReference type="InterPro" id="IPR013520">
    <property type="entry name" value="Ribonucl_H"/>
</dbReference>
<dbReference type="InterPro" id="IPR000305">
    <property type="entry name" value="GIY-YIG_endonuc"/>
</dbReference>
<dbReference type="NCBIfam" id="TIGR00573">
    <property type="entry name" value="dnaq"/>
    <property type="match status" value="1"/>
</dbReference>
<feature type="domain" description="GIY-YIG" evidence="1">
    <location>
        <begin position="196"/>
        <end position="274"/>
    </location>
</feature>